<reference evidence="1" key="2">
    <citation type="submission" date="2012-12" db="EMBL/GenBank/DDBJ databases">
        <authorList>
            <consortium name="WormBase Consortium"/>
            <person name="Ghedin E."/>
            <person name="Paulini M."/>
        </authorList>
    </citation>
    <scope>NUCLEOTIDE SEQUENCE</scope>
    <source>
        <strain evidence="1">FR3</strain>
    </source>
</reference>
<name>A0A1I9G9Y4_BRUMA</name>
<evidence type="ECO:0000313" key="1">
    <source>
        <dbReference type="EMBL" id="CDQ07579.1"/>
    </source>
</evidence>
<reference evidence="1" key="1">
    <citation type="journal article" date="2007" name="Science">
        <title>Draft genome of the filarial nematode parasite Brugia malayi.</title>
        <authorList>
            <person name="Ghedin E."/>
            <person name="Wang S."/>
            <person name="Spiro D."/>
            <person name="Caler E."/>
            <person name="Zhao Q."/>
            <person name="Crabtree J."/>
            <person name="Allen J.E."/>
            <person name="Delcher A.L."/>
            <person name="Guiliano D.B."/>
            <person name="Miranda-Saavedra D."/>
            <person name="Angiuoli S.V."/>
            <person name="Creasy T."/>
            <person name="Amedeo P."/>
            <person name="Haas B."/>
            <person name="El-Sayed N.M."/>
            <person name="Wortman J.R."/>
            <person name="Feldblyum T."/>
            <person name="Tallon L."/>
            <person name="Schatz M."/>
            <person name="Shumway M."/>
            <person name="Koo H."/>
            <person name="Salzberg S.L."/>
            <person name="Schobel S."/>
            <person name="Pertea M."/>
            <person name="Pop M."/>
            <person name="White O."/>
            <person name="Barton G.J."/>
            <person name="Carlow C.K."/>
            <person name="Crawford M.J."/>
            <person name="Daub J."/>
            <person name="Dimmic M.W."/>
            <person name="Estes C.F."/>
            <person name="Foster J.M."/>
            <person name="Ganatra M."/>
            <person name="Gregory W.F."/>
            <person name="Johnson N.M."/>
            <person name="Jin J."/>
            <person name="Komuniecki R."/>
            <person name="Korf I."/>
            <person name="Kumar S."/>
            <person name="Laney S."/>
            <person name="Li B.W."/>
            <person name="Li W."/>
            <person name="Lindblom T.H."/>
            <person name="Lustigman S."/>
            <person name="Ma D."/>
            <person name="Maina C.V."/>
            <person name="Martin D.M."/>
            <person name="McCarter J.P."/>
            <person name="McReynolds L."/>
            <person name="Mitreva M."/>
            <person name="Nutman T.B."/>
            <person name="Parkinson J."/>
            <person name="Peregrin-Alvarez J.M."/>
            <person name="Poole C."/>
            <person name="Ren Q."/>
            <person name="Saunders L."/>
            <person name="Sluder A.E."/>
            <person name="Smith K."/>
            <person name="Stanke M."/>
            <person name="Unnasch T.R."/>
            <person name="Ware J."/>
            <person name="Wei A.D."/>
            <person name="Weil G."/>
            <person name="Williams D.J."/>
            <person name="Zhang Y."/>
            <person name="Williams S.A."/>
            <person name="Fraser-Liggett C."/>
            <person name="Slatko B."/>
            <person name="Blaxter M.L."/>
            <person name="Scott A.L."/>
        </authorList>
    </citation>
    <scope>NUCLEOTIDE SEQUENCE</scope>
    <source>
        <strain evidence="1">FR3</strain>
    </source>
</reference>
<protein>
    <submittedName>
        <fullName evidence="1">Bm11908</fullName>
    </submittedName>
</protein>
<gene>
    <name evidence="1" type="primary">Bm11908</name>
    <name evidence="1" type="ORF">BM_Bm11908</name>
</gene>
<organism evidence="1">
    <name type="scientific">Brugia malayi</name>
    <name type="common">Filarial nematode worm</name>
    <dbReference type="NCBI Taxonomy" id="6279"/>
    <lineage>
        <taxon>Eukaryota</taxon>
        <taxon>Metazoa</taxon>
        <taxon>Ecdysozoa</taxon>
        <taxon>Nematoda</taxon>
        <taxon>Chromadorea</taxon>
        <taxon>Rhabditida</taxon>
        <taxon>Spirurina</taxon>
        <taxon>Spiruromorpha</taxon>
        <taxon>Filarioidea</taxon>
        <taxon>Onchocercidae</taxon>
        <taxon>Brugia</taxon>
    </lineage>
</organism>
<sequence>MYLPRGPWRSLERPVILPALLSVNGVWLSILSTAVPALFGDLVDGMFCFKASMVSLLSGGEWEEQKNTGVVDIQHRAWRSSNISACKLPHCCWVLLSLRNTRFAFLGMEICEMEMWKPVKMSAASLRQMVEQIALCGVPSRKNGTRGGYYVGSRIAMEAIQTHREHFEAI</sequence>
<dbReference type="EMBL" id="LN860679">
    <property type="protein sequence ID" value="CDQ07579.1"/>
    <property type="molecule type" value="Genomic_DNA"/>
</dbReference>
<dbReference type="AlphaFoldDB" id="A0A1I9G9Y4"/>
<proteinExistence type="predicted"/>
<accession>A0A1I9G9Y4</accession>